<evidence type="ECO:0000313" key="3">
    <source>
        <dbReference type="Proteomes" id="UP000317648"/>
    </source>
</evidence>
<sequence precursor="true">MRQIGLLLFLLGVFSPALALGATPRPAEERAQSLEKNLQAFQLRLLYHGPQDKPFYNLSLSVQPLEQLASDPFHPLLQIDEAQAKKIIQFLATDGFLEQATELPAQRKRFLPASGYTLTVNGQDVALHAELGWDLAMLQRLDGLHKVLEGKPAAAMQTLIGRLAGYRKLWSE</sequence>
<name>A0A518DRJ8_9BACT</name>
<gene>
    <name evidence="2" type="ORF">Pla8534_22470</name>
</gene>
<protein>
    <submittedName>
        <fullName evidence="2">Uncharacterized protein</fullName>
    </submittedName>
</protein>
<proteinExistence type="predicted"/>
<keyword evidence="1" id="KW-0732">Signal</keyword>
<dbReference type="RefSeq" id="WP_145052887.1">
    <property type="nucleotide sequence ID" value="NZ_CP036433.1"/>
</dbReference>
<dbReference type="AlphaFoldDB" id="A0A518DRJ8"/>
<feature type="signal peptide" evidence="1">
    <location>
        <begin position="1"/>
        <end position="19"/>
    </location>
</feature>
<reference evidence="2 3" key="1">
    <citation type="submission" date="2019-02" db="EMBL/GenBank/DDBJ databases">
        <title>Deep-cultivation of Planctomycetes and their phenomic and genomic characterization uncovers novel biology.</title>
        <authorList>
            <person name="Wiegand S."/>
            <person name="Jogler M."/>
            <person name="Boedeker C."/>
            <person name="Pinto D."/>
            <person name="Vollmers J."/>
            <person name="Rivas-Marin E."/>
            <person name="Kohn T."/>
            <person name="Peeters S.H."/>
            <person name="Heuer A."/>
            <person name="Rast P."/>
            <person name="Oberbeckmann S."/>
            <person name="Bunk B."/>
            <person name="Jeske O."/>
            <person name="Meyerdierks A."/>
            <person name="Storesund J.E."/>
            <person name="Kallscheuer N."/>
            <person name="Luecker S."/>
            <person name="Lage O.M."/>
            <person name="Pohl T."/>
            <person name="Merkel B.J."/>
            <person name="Hornburger P."/>
            <person name="Mueller R.-W."/>
            <person name="Bruemmer F."/>
            <person name="Labrenz M."/>
            <person name="Spormann A.M."/>
            <person name="Op den Camp H."/>
            <person name="Overmann J."/>
            <person name="Amann R."/>
            <person name="Jetten M.S.M."/>
            <person name="Mascher T."/>
            <person name="Medema M.H."/>
            <person name="Devos D.P."/>
            <person name="Kaster A.-K."/>
            <person name="Ovreas L."/>
            <person name="Rohde M."/>
            <person name="Galperin M.Y."/>
            <person name="Jogler C."/>
        </authorList>
    </citation>
    <scope>NUCLEOTIDE SEQUENCE [LARGE SCALE GENOMIC DNA]</scope>
    <source>
        <strain evidence="2 3">Pla85_3_4</strain>
    </source>
</reference>
<dbReference type="Proteomes" id="UP000317648">
    <property type="component" value="Chromosome"/>
</dbReference>
<keyword evidence="3" id="KW-1185">Reference proteome</keyword>
<evidence type="ECO:0000313" key="2">
    <source>
        <dbReference type="EMBL" id="QDU94456.1"/>
    </source>
</evidence>
<evidence type="ECO:0000256" key="1">
    <source>
        <dbReference type="SAM" id="SignalP"/>
    </source>
</evidence>
<accession>A0A518DRJ8</accession>
<feature type="chain" id="PRO_5022162401" evidence="1">
    <location>
        <begin position="20"/>
        <end position="172"/>
    </location>
</feature>
<dbReference type="KEGG" id="lcre:Pla8534_22470"/>
<organism evidence="2 3">
    <name type="scientific">Lignipirellula cremea</name>
    <dbReference type="NCBI Taxonomy" id="2528010"/>
    <lineage>
        <taxon>Bacteria</taxon>
        <taxon>Pseudomonadati</taxon>
        <taxon>Planctomycetota</taxon>
        <taxon>Planctomycetia</taxon>
        <taxon>Pirellulales</taxon>
        <taxon>Pirellulaceae</taxon>
        <taxon>Lignipirellula</taxon>
    </lineage>
</organism>
<dbReference type="EMBL" id="CP036433">
    <property type="protein sequence ID" value="QDU94456.1"/>
    <property type="molecule type" value="Genomic_DNA"/>
</dbReference>